<gene>
    <name evidence="1" type="ORF">EJ04DRAFT_557815</name>
</gene>
<organism evidence="1 2">
    <name type="scientific">Polyplosphaeria fusca</name>
    <dbReference type="NCBI Taxonomy" id="682080"/>
    <lineage>
        <taxon>Eukaryota</taxon>
        <taxon>Fungi</taxon>
        <taxon>Dikarya</taxon>
        <taxon>Ascomycota</taxon>
        <taxon>Pezizomycotina</taxon>
        <taxon>Dothideomycetes</taxon>
        <taxon>Pleosporomycetidae</taxon>
        <taxon>Pleosporales</taxon>
        <taxon>Tetraplosphaeriaceae</taxon>
        <taxon>Polyplosphaeria</taxon>
    </lineage>
</organism>
<comment type="caution">
    <text evidence="1">The sequence shown here is derived from an EMBL/GenBank/DDBJ whole genome shotgun (WGS) entry which is preliminary data.</text>
</comment>
<dbReference type="OrthoDB" id="3681166at2759"/>
<accession>A0A9P4UW22</accession>
<dbReference type="AlphaFoldDB" id="A0A9P4UW22"/>
<sequence length="258" mass="29602">MALPTDLNIESLTFTHADLRKNYFYLDRLLDRMAPIFSLNDPAPHVRELGSLIVFPAELLVDIFESLSLVDRCGFGAAADTRAILSTRFHRSLAARPSFRPLLATLTNVTNKFKMVERHTMYDCPTGVLNKKLGWSPWYDSKTWIESDLYVSALLRKQRCREFDMYKQDTKKGAVIVSRDPCHFRLLLHMASVIAPWPDSTGSIAEEGVFCSTCLNIEGDRLYTKSGFVEHLKDCRVVPDQACIYHWRKHPLRLCEDE</sequence>
<dbReference type="Proteomes" id="UP000799444">
    <property type="component" value="Unassembled WGS sequence"/>
</dbReference>
<evidence type="ECO:0008006" key="3">
    <source>
        <dbReference type="Google" id="ProtNLM"/>
    </source>
</evidence>
<name>A0A9P4UW22_9PLEO</name>
<reference evidence="1" key="1">
    <citation type="journal article" date="2020" name="Stud. Mycol.">
        <title>101 Dothideomycetes genomes: a test case for predicting lifestyles and emergence of pathogens.</title>
        <authorList>
            <person name="Haridas S."/>
            <person name="Albert R."/>
            <person name="Binder M."/>
            <person name="Bloem J."/>
            <person name="Labutti K."/>
            <person name="Salamov A."/>
            <person name="Andreopoulos B."/>
            <person name="Baker S."/>
            <person name="Barry K."/>
            <person name="Bills G."/>
            <person name="Bluhm B."/>
            <person name="Cannon C."/>
            <person name="Castanera R."/>
            <person name="Culley D."/>
            <person name="Daum C."/>
            <person name="Ezra D."/>
            <person name="Gonzalez J."/>
            <person name="Henrissat B."/>
            <person name="Kuo A."/>
            <person name="Liang C."/>
            <person name="Lipzen A."/>
            <person name="Lutzoni F."/>
            <person name="Magnuson J."/>
            <person name="Mondo S."/>
            <person name="Nolan M."/>
            <person name="Ohm R."/>
            <person name="Pangilinan J."/>
            <person name="Park H.-J."/>
            <person name="Ramirez L."/>
            <person name="Alfaro M."/>
            <person name="Sun H."/>
            <person name="Tritt A."/>
            <person name="Yoshinaga Y."/>
            <person name="Zwiers L.-H."/>
            <person name="Turgeon B."/>
            <person name="Goodwin S."/>
            <person name="Spatafora J."/>
            <person name="Crous P."/>
            <person name="Grigoriev I."/>
        </authorList>
    </citation>
    <scope>NUCLEOTIDE SEQUENCE</scope>
    <source>
        <strain evidence="1">CBS 125425</strain>
    </source>
</reference>
<evidence type="ECO:0000313" key="2">
    <source>
        <dbReference type="Proteomes" id="UP000799444"/>
    </source>
</evidence>
<protein>
    <recommendedName>
        <fullName evidence="3">F-box domain-containing protein</fullName>
    </recommendedName>
</protein>
<dbReference type="EMBL" id="ML996398">
    <property type="protein sequence ID" value="KAF2726735.1"/>
    <property type="molecule type" value="Genomic_DNA"/>
</dbReference>
<keyword evidence="2" id="KW-1185">Reference proteome</keyword>
<proteinExistence type="predicted"/>
<evidence type="ECO:0000313" key="1">
    <source>
        <dbReference type="EMBL" id="KAF2726735.1"/>
    </source>
</evidence>